<comment type="caution">
    <text evidence="7">The sequence shown here is derived from an EMBL/GenBank/DDBJ whole genome shotgun (WGS) entry which is preliminary data.</text>
</comment>
<dbReference type="PATRIC" id="fig|83552.4.peg.812"/>
<dbReference type="EMBL" id="JSAM01000050">
    <property type="protein sequence ID" value="KIA77988.1"/>
    <property type="molecule type" value="Genomic_DNA"/>
</dbReference>
<dbReference type="CDD" id="cd00367">
    <property type="entry name" value="PTS-HPr_like"/>
    <property type="match status" value="1"/>
</dbReference>
<dbReference type="Proteomes" id="UP000031307">
    <property type="component" value="Unassembled WGS sequence"/>
</dbReference>
<evidence type="ECO:0000256" key="1">
    <source>
        <dbReference type="ARBA" id="ARBA00003681"/>
    </source>
</evidence>
<evidence type="ECO:0000256" key="5">
    <source>
        <dbReference type="ARBA" id="ARBA00033055"/>
    </source>
</evidence>
<evidence type="ECO:0000256" key="4">
    <source>
        <dbReference type="ARBA" id="ARBA00022597"/>
    </source>
</evidence>
<keyword evidence="3" id="KW-0813">Transport</keyword>
<comment type="function">
    <text evidence="1">General (non sugar-specific) component of the phosphoenolpyruvate-dependent sugar phosphotransferase system (sugar PTS). This major carbohydrate active-transport system catalyzes the phosphorylation of incoming sugar substrates concomitantly with their translocation across the cell membrane. The phosphoryl group from phosphoenolpyruvate (PEP) is transferred to the phosphoryl carrier protein HPr by enzyme I. Phospho-HPr then transfers it to the PTS EIIA domain.</text>
</comment>
<evidence type="ECO:0000256" key="2">
    <source>
        <dbReference type="ARBA" id="ARBA00020422"/>
    </source>
</evidence>
<gene>
    <name evidence="7" type="primary">ptsH</name>
    <name evidence="7" type="ORF">DB43_FF00070</name>
</gene>
<organism evidence="7 8">
    <name type="scientific">Parachlamydia acanthamoebae</name>
    <dbReference type="NCBI Taxonomy" id="83552"/>
    <lineage>
        <taxon>Bacteria</taxon>
        <taxon>Pseudomonadati</taxon>
        <taxon>Chlamydiota</taxon>
        <taxon>Chlamydiia</taxon>
        <taxon>Parachlamydiales</taxon>
        <taxon>Parachlamydiaceae</taxon>
        <taxon>Parachlamydia</taxon>
    </lineage>
</organism>
<sequence>MLKKNHLQVNSVSIYPYTASEIFLFCKTLGGKMSIQSPMERCKAKGIFVVRNERGLHTRPSTEIVKCAAAFKSDVRLTYQKTEVNAKSLLGILMLAATRGSRISVTATGDDAQQAVETLLDLARNKFNINY</sequence>
<dbReference type="AlphaFoldDB" id="A0A0C1ED12"/>
<evidence type="ECO:0000313" key="8">
    <source>
        <dbReference type="Proteomes" id="UP000031307"/>
    </source>
</evidence>
<dbReference type="PRINTS" id="PR00107">
    <property type="entry name" value="PHOSPHOCPHPR"/>
</dbReference>
<dbReference type="PROSITE" id="PS51350">
    <property type="entry name" value="PTS_HPR_DOM"/>
    <property type="match status" value="1"/>
</dbReference>
<keyword evidence="4" id="KW-0762">Sugar transport</keyword>
<dbReference type="PANTHER" id="PTHR33705:SF1">
    <property type="entry name" value="PHOSPHOCARRIER PROTEIN HPR"/>
    <property type="match status" value="1"/>
</dbReference>
<keyword evidence="7" id="KW-0808">Transferase</keyword>
<evidence type="ECO:0000313" key="7">
    <source>
        <dbReference type="EMBL" id="KIA77988.1"/>
    </source>
</evidence>
<dbReference type="Gene3D" id="3.30.1340.10">
    <property type="entry name" value="HPr-like"/>
    <property type="match status" value="1"/>
</dbReference>
<evidence type="ECO:0000259" key="6">
    <source>
        <dbReference type="PROSITE" id="PS51350"/>
    </source>
</evidence>
<dbReference type="InterPro" id="IPR001020">
    <property type="entry name" value="PTS_HPr_His_P_site"/>
</dbReference>
<dbReference type="InterPro" id="IPR000032">
    <property type="entry name" value="HPr-like"/>
</dbReference>
<dbReference type="InterPro" id="IPR050399">
    <property type="entry name" value="HPr"/>
</dbReference>
<protein>
    <recommendedName>
        <fullName evidence="2">Phosphocarrier protein HPr</fullName>
    </recommendedName>
    <alternativeName>
        <fullName evidence="5">Histidine-containing protein</fullName>
    </alternativeName>
</protein>
<proteinExistence type="predicted"/>
<dbReference type="Pfam" id="PF00381">
    <property type="entry name" value="PTS-HPr"/>
    <property type="match status" value="1"/>
</dbReference>
<name>A0A0C1ED12_9BACT</name>
<feature type="domain" description="HPr" evidence="6">
    <location>
        <begin position="43"/>
        <end position="130"/>
    </location>
</feature>
<dbReference type="SUPFAM" id="SSF55594">
    <property type="entry name" value="HPr-like"/>
    <property type="match status" value="1"/>
</dbReference>
<dbReference type="PANTHER" id="PTHR33705">
    <property type="entry name" value="PHOSPHOCARRIER PROTEIN HPR"/>
    <property type="match status" value="1"/>
</dbReference>
<dbReference type="PROSITE" id="PS00369">
    <property type="entry name" value="PTS_HPR_HIS"/>
    <property type="match status" value="1"/>
</dbReference>
<dbReference type="GO" id="GO:0016740">
    <property type="term" value="F:transferase activity"/>
    <property type="evidence" value="ECO:0007669"/>
    <property type="project" value="UniProtKB-KW"/>
</dbReference>
<accession>A0A0C1ED12</accession>
<dbReference type="InterPro" id="IPR035895">
    <property type="entry name" value="HPr-like_sf"/>
</dbReference>
<reference evidence="7 8" key="1">
    <citation type="journal article" date="2014" name="Mol. Biol. Evol.">
        <title>Massive expansion of Ubiquitination-related gene families within the Chlamydiae.</title>
        <authorList>
            <person name="Domman D."/>
            <person name="Collingro A."/>
            <person name="Lagkouvardos I."/>
            <person name="Gehre L."/>
            <person name="Weinmaier T."/>
            <person name="Rattei T."/>
            <person name="Subtil A."/>
            <person name="Horn M."/>
        </authorList>
    </citation>
    <scope>NUCLEOTIDE SEQUENCE [LARGE SCALE GENOMIC DNA]</scope>
    <source>
        <strain evidence="7 8">OEW1</strain>
    </source>
</reference>
<dbReference type="NCBIfam" id="TIGR01003">
    <property type="entry name" value="PTS_HPr_family"/>
    <property type="match status" value="1"/>
</dbReference>
<evidence type="ECO:0000256" key="3">
    <source>
        <dbReference type="ARBA" id="ARBA00022448"/>
    </source>
</evidence>